<dbReference type="eggNOG" id="COG1434">
    <property type="taxonomic scope" value="Bacteria"/>
</dbReference>
<accession>M1MH95</accession>
<dbReference type="PATRIC" id="fig|931276.5.peg.461"/>
<protein>
    <recommendedName>
        <fullName evidence="1">DUF218 domain-containing protein</fullName>
    </recommendedName>
</protein>
<dbReference type="Pfam" id="PF02698">
    <property type="entry name" value="DUF218"/>
    <property type="match status" value="1"/>
</dbReference>
<dbReference type="CDD" id="cd06259">
    <property type="entry name" value="YdcF-like"/>
    <property type="match status" value="1"/>
</dbReference>
<dbReference type="STRING" id="36745.CLSAP_05030"/>
<dbReference type="Gene3D" id="3.40.50.620">
    <property type="entry name" value="HUPs"/>
    <property type="match status" value="1"/>
</dbReference>
<dbReference type="Proteomes" id="UP000011728">
    <property type="component" value="Chromosome"/>
</dbReference>
<dbReference type="PANTHER" id="PTHR30336:SF20">
    <property type="entry name" value="DUF218 DOMAIN-CONTAINING PROTEIN"/>
    <property type="match status" value="1"/>
</dbReference>
<reference evidence="2 3" key="1">
    <citation type="submission" date="2013-02" db="EMBL/GenBank/DDBJ databases">
        <title>Genome sequence of Clostridium saccharoperbutylacetonicum N1-4(HMT).</title>
        <authorList>
            <person name="Poehlein A."/>
            <person name="Daniel R."/>
        </authorList>
    </citation>
    <scope>NUCLEOTIDE SEQUENCE [LARGE SCALE GENOMIC DNA]</scope>
    <source>
        <strain evidence="3">N1-4(HMT)</strain>
    </source>
</reference>
<evidence type="ECO:0000313" key="2">
    <source>
        <dbReference type="EMBL" id="AGF54296.1"/>
    </source>
</evidence>
<gene>
    <name evidence="2" type="ORF">Cspa_c04980</name>
</gene>
<dbReference type="GO" id="GO:0005886">
    <property type="term" value="C:plasma membrane"/>
    <property type="evidence" value="ECO:0007669"/>
    <property type="project" value="TreeGrafter"/>
</dbReference>
<evidence type="ECO:0000313" key="3">
    <source>
        <dbReference type="Proteomes" id="UP000011728"/>
    </source>
</evidence>
<dbReference type="InterPro" id="IPR003848">
    <property type="entry name" value="DUF218"/>
</dbReference>
<evidence type="ECO:0000259" key="1">
    <source>
        <dbReference type="Pfam" id="PF02698"/>
    </source>
</evidence>
<dbReference type="AlphaFoldDB" id="M1MH95"/>
<organism evidence="2 3">
    <name type="scientific">Clostridium saccharoperbutylacetonicum N1-4(HMT)</name>
    <dbReference type="NCBI Taxonomy" id="931276"/>
    <lineage>
        <taxon>Bacteria</taxon>
        <taxon>Bacillati</taxon>
        <taxon>Bacillota</taxon>
        <taxon>Clostridia</taxon>
        <taxon>Eubacteriales</taxon>
        <taxon>Clostridiaceae</taxon>
        <taxon>Clostridium</taxon>
    </lineage>
</organism>
<name>M1MH95_9CLOT</name>
<dbReference type="RefSeq" id="WP_015390622.1">
    <property type="nucleotide sequence ID" value="NC_020291.1"/>
</dbReference>
<dbReference type="HOGENOM" id="CLU_084257_0_0_9"/>
<dbReference type="PANTHER" id="PTHR30336">
    <property type="entry name" value="INNER MEMBRANE PROTEIN, PROBABLE PERMEASE"/>
    <property type="match status" value="1"/>
</dbReference>
<dbReference type="InterPro" id="IPR014729">
    <property type="entry name" value="Rossmann-like_a/b/a_fold"/>
</dbReference>
<dbReference type="InterPro" id="IPR051599">
    <property type="entry name" value="Cell_Envelope_Assoc"/>
</dbReference>
<keyword evidence="3" id="KW-1185">Reference proteome</keyword>
<dbReference type="EMBL" id="CP004121">
    <property type="protein sequence ID" value="AGF54296.1"/>
    <property type="molecule type" value="Genomic_DNA"/>
</dbReference>
<dbReference type="KEGG" id="csr:Cspa_c04980"/>
<proteinExistence type="predicted"/>
<dbReference type="Gene3D" id="1.10.3620.10">
    <property type="entry name" value="YdcF like domain"/>
    <property type="match status" value="1"/>
</dbReference>
<feature type="domain" description="DUF218" evidence="1">
    <location>
        <begin position="40"/>
        <end position="174"/>
    </location>
</feature>
<dbReference type="OrthoDB" id="2216870at2"/>
<sequence>MKNEKIQQCINAIAKFLAVRDISSLNSEELEKAFGLKKVDVLVLLGNSILYTIKCAVEAYNKNLCKKILINGGIGHSTSLLMEEIKKNGELNFVEVKDRAEADVFFDIMTKHYNIPSEDIIIENKSTNCGDNACKAIEILNKLGILYESLMLIQDPAMQLRTYASFSKYVDNNKIKLINYAPFIPALDDNLRLANKGIDGIWTEERFIELIMGEIPRLRDDINGYGPRGKQFIVHIDVPREIEECHNNLKTIFNDENLYGR</sequence>